<feature type="transmembrane region" description="Helical" evidence="5">
    <location>
        <begin position="146"/>
        <end position="165"/>
    </location>
</feature>
<gene>
    <name evidence="6" type="ORF">LZC39_06035</name>
</gene>
<keyword evidence="2 5" id="KW-0812">Transmembrane</keyword>
<dbReference type="InterPro" id="IPR036259">
    <property type="entry name" value="MFS_trans_sf"/>
</dbReference>
<evidence type="ECO:0000256" key="2">
    <source>
        <dbReference type="ARBA" id="ARBA00022692"/>
    </source>
</evidence>
<sequence length="179" mass="21151">MLISLLILYFKAAPELEEFHKNCTLKQNWEQPFKKVKNLTLILSISLLSIIGFFLMFINLADINPIILSRKLLIVILLCLVIYFIYLFVFKALNKRETILIVLFFAVTFFGVLLNKNPTAYNLFAQDFTNRNIFDWKIPTNWFQSFNPIFIIILAPIASYIWIFLEKKIYIFLPLENLL</sequence>
<evidence type="ECO:0000313" key="6">
    <source>
        <dbReference type="EMBL" id="MCH3851672.1"/>
    </source>
</evidence>
<keyword evidence="4 5" id="KW-0472">Membrane</keyword>
<dbReference type="Proteomes" id="UP001199644">
    <property type="component" value="Unassembled WGS sequence"/>
</dbReference>
<dbReference type="InterPro" id="IPR000109">
    <property type="entry name" value="POT_fam"/>
</dbReference>
<organism evidence="6 7">
    <name type="scientific">Campylobacter jejuni</name>
    <dbReference type="NCBI Taxonomy" id="197"/>
    <lineage>
        <taxon>Bacteria</taxon>
        <taxon>Pseudomonadati</taxon>
        <taxon>Campylobacterota</taxon>
        <taxon>Epsilonproteobacteria</taxon>
        <taxon>Campylobacterales</taxon>
        <taxon>Campylobacteraceae</taxon>
        <taxon>Campylobacter</taxon>
    </lineage>
</organism>
<name>A0AAW5ECF3_CAMJU</name>
<dbReference type="Gene3D" id="1.20.1250.20">
    <property type="entry name" value="MFS general substrate transporter like domains"/>
    <property type="match status" value="1"/>
</dbReference>
<dbReference type="EMBL" id="JAJUOL010000006">
    <property type="protein sequence ID" value="MCH3851672.1"/>
    <property type="molecule type" value="Genomic_DNA"/>
</dbReference>
<dbReference type="GO" id="GO:0016020">
    <property type="term" value="C:membrane"/>
    <property type="evidence" value="ECO:0007669"/>
    <property type="project" value="UniProtKB-SubCell"/>
</dbReference>
<accession>A0AAW5ECF3</accession>
<feature type="transmembrane region" description="Helical" evidence="5">
    <location>
        <begin position="72"/>
        <end position="90"/>
    </location>
</feature>
<evidence type="ECO:0000256" key="3">
    <source>
        <dbReference type="ARBA" id="ARBA00022989"/>
    </source>
</evidence>
<dbReference type="GO" id="GO:0022857">
    <property type="term" value="F:transmembrane transporter activity"/>
    <property type="evidence" value="ECO:0007669"/>
    <property type="project" value="InterPro"/>
</dbReference>
<feature type="transmembrane region" description="Helical" evidence="5">
    <location>
        <begin position="97"/>
        <end position="114"/>
    </location>
</feature>
<dbReference type="AlphaFoldDB" id="A0AAW5ECF3"/>
<dbReference type="Pfam" id="PF00854">
    <property type="entry name" value="PTR2"/>
    <property type="match status" value="1"/>
</dbReference>
<feature type="transmembrane region" description="Helical" evidence="5">
    <location>
        <begin position="39"/>
        <end position="60"/>
    </location>
</feature>
<comment type="subcellular location">
    <subcellularLocation>
        <location evidence="1">Membrane</location>
        <topology evidence="1">Multi-pass membrane protein</topology>
    </subcellularLocation>
</comment>
<comment type="caution">
    <text evidence="6">The sequence shown here is derived from an EMBL/GenBank/DDBJ whole genome shotgun (WGS) entry which is preliminary data.</text>
</comment>
<reference evidence="6" key="1">
    <citation type="submission" date="2021-12" db="EMBL/GenBank/DDBJ databases">
        <title>Prevalence of phenicol resistance gene fexA in Campylobacter isolated from poultry supply chain.</title>
        <authorList>
            <person name="Tang B."/>
            <person name="Zheng X."/>
            <person name="Lin J."/>
            <person name="Lin R."/>
            <person name="Yang H."/>
            <person name="Shen Z."/>
            <person name="Xia F."/>
        </authorList>
    </citation>
    <scope>NUCLEOTIDE SEQUENCE</scope>
    <source>
        <strain evidence="6">CJHN2011004</strain>
    </source>
</reference>
<proteinExistence type="predicted"/>
<keyword evidence="3 5" id="KW-1133">Transmembrane helix</keyword>
<protein>
    <recommendedName>
        <fullName evidence="8">ABC transporter permease</fullName>
    </recommendedName>
</protein>
<evidence type="ECO:0000256" key="4">
    <source>
        <dbReference type="ARBA" id="ARBA00023136"/>
    </source>
</evidence>
<evidence type="ECO:0000313" key="7">
    <source>
        <dbReference type="Proteomes" id="UP001199644"/>
    </source>
</evidence>
<evidence type="ECO:0008006" key="8">
    <source>
        <dbReference type="Google" id="ProtNLM"/>
    </source>
</evidence>
<evidence type="ECO:0000256" key="5">
    <source>
        <dbReference type="SAM" id="Phobius"/>
    </source>
</evidence>
<evidence type="ECO:0000256" key="1">
    <source>
        <dbReference type="ARBA" id="ARBA00004141"/>
    </source>
</evidence>